<evidence type="ECO:0000313" key="4">
    <source>
        <dbReference type="Proteomes" id="UP000271587"/>
    </source>
</evidence>
<dbReference type="AlphaFoldDB" id="A0A3G6J0E0"/>
<dbReference type="SUPFAM" id="SSF53300">
    <property type="entry name" value="vWA-like"/>
    <property type="match status" value="1"/>
</dbReference>
<evidence type="ECO:0000256" key="1">
    <source>
        <dbReference type="SAM" id="Phobius"/>
    </source>
</evidence>
<feature type="transmembrane region" description="Helical" evidence="1">
    <location>
        <begin position="17"/>
        <end position="35"/>
    </location>
</feature>
<keyword evidence="1" id="KW-0812">Transmembrane</keyword>
<keyword evidence="1" id="KW-0472">Membrane</keyword>
<dbReference type="Gene3D" id="3.40.50.410">
    <property type="entry name" value="von Willebrand factor, type A domain"/>
    <property type="match status" value="1"/>
</dbReference>
<dbReference type="KEGG" id="cgk:CGERO_05390"/>
<sequence>MGQHSLGTPNYRLSKELIAGVTVVVLVVAAVLLWSNQRLRSDEEHSARGCIEGELTVPIAVHGKMNAAGIVDKLSQQQAIVRDYCVKPKLVDDPAQAAVLLSAETERTIRDVLDRSQRTPASNTWPIIAAPAVGVATRADGAGDVRYPTSPDAVASAILAFDELGNADATYQLLERERGVDLEQAESESDAIVLSDGTEPEGWEFVAHDSLRMPIHAVVLNSNDQANEEQQRAADTLVKTAEIDDAPTLQPEVTELLDAFGSKLQTTSRSNDTLFVLDTSANTEAWTQQAKAAISETVQALAPDHDAALVNYSSPLSPGVSKGWRDNVGFDEDTSISQALANLGTGGQPQTREAIEHAVGVAREHGGQSNIIVITSGTSDADENQNLNDLLARAAQDGIHVSVLHVGQTDVDQQLREAVEGNGGFFEVIEDPTNLSMQVERFAGLA</sequence>
<name>A0A3G6J0E0_9CORY</name>
<accession>A0A3G6J0E0</accession>
<keyword evidence="4" id="KW-1185">Reference proteome</keyword>
<reference evidence="3 4" key="1">
    <citation type="submission" date="2018-11" db="EMBL/GenBank/DDBJ databases">
        <authorList>
            <person name="Kleinhagauer T."/>
            <person name="Glaeser S.P."/>
            <person name="Spergser J."/>
            <person name="Ruckert C."/>
            <person name="Kaempfer P."/>
            <person name="Busse H.-J."/>
        </authorList>
    </citation>
    <scope>NUCLEOTIDE SEQUENCE [LARGE SCALE GENOMIC DNA]</scope>
    <source>
        <strain evidence="3 4">W8</strain>
    </source>
</reference>
<organism evidence="3 4">
    <name type="scientific">Corynebacterium gerontici</name>
    <dbReference type="NCBI Taxonomy" id="2079234"/>
    <lineage>
        <taxon>Bacteria</taxon>
        <taxon>Bacillati</taxon>
        <taxon>Actinomycetota</taxon>
        <taxon>Actinomycetes</taxon>
        <taxon>Mycobacteriales</taxon>
        <taxon>Corynebacteriaceae</taxon>
        <taxon>Corynebacterium</taxon>
    </lineage>
</organism>
<proteinExistence type="predicted"/>
<gene>
    <name evidence="3" type="ORF">CGERO_05390</name>
</gene>
<evidence type="ECO:0000313" key="3">
    <source>
        <dbReference type="EMBL" id="AZA11386.1"/>
    </source>
</evidence>
<dbReference type="Proteomes" id="UP000271587">
    <property type="component" value="Chromosome"/>
</dbReference>
<dbReference type="PROSITE" id="PS50234">
    <property type="entry name" value="VWFA"/>
    <property type="match status" value="1"/>
</dbReference>
<dbReference type="InterPro" id="IPR002035">
    <property type="entry name" value="VWF_A"/>
</dbReference>
<protein>
    <submittedName>
        <fullName evidence="3">von Willebrand factor type A domain protein</fullName>
    </submittedName>
</protein>
<dbReference type="InterPro" id="IPR036465">
    <property type="entry name" value="vWFA_dom_sf"/>
</dbReference>
<dbReference type="SMART" id="SM00327">
    <property type="entry name" value="VWA"/>
    <property type="match status" value="1"/>
</dbReference>
<feature type="domain" description="VWFA" evidence="2">
    <location>
        <begin position="272"/>
        <end position="442"/>
    </location>
</feature>
<dbReference type="RefSeq" id="WP_123933945.1">
    <property type="nucleotide sequence ID" value="NZ_CP033897.1"/>
</dbReference>
<evidence type="ECO:0000259" key="2">
    <source>
        <dbReference type="PROSITE" id="PS50234"/>
    </source>
</evidence>
<dbReference type="OrthoDB" id="4427980at2"/>
<dbReference type="EMBL" id="CP033897">
    <property type="protein sequence ID" value="AZA11386.1"/>
    <property type="molecule type" value="Genomic_DNA"/>
</dbReference>
<dbReference type="Pfam" id="PF00092">
    <property type="entry name" value="VWA"/>
    <property type="match status" value="1"/>
</dbReference>
<keyword evidence="1" id="KW-1133">Transmembrane helix</keyword>